<evidence type="ECO:0000313" key="8">
    <source>
        <dbReference type="Ensembl" id="ENSPMEP00000004233.1"/>
    </source>
</evidence>
<protein>
    <submittedName>
        <fullName evidence="8">Uncharacterized protein</fullName>
    </submittedName>
</protein>
<keyword evidence="9" id="KW-1185">Reference proteome</keyword>
<evidence type="ECO:0000256" key="4">
    <source>
        <dbReference type="ARBA" id="ARBA00023136"/>
    </source>
</evidence>
<keyword evidence="4 7" id="KW-0472">Membrane</keyword>
<feature type="transmembrane region" description="Helical" evidence="7">
    <location>
        <begin position="187"/>
        <end position="208"/>
    </location>
</feature>
<feature type="transmembrane region" description="Helical" evidence="7">
    <location>
        <begin position="147"/>
        <end position="167"/>
    </location>
</feature>
<dbReference type="Proteomes" id="UP000261480">
    <property type="component" value="Unplaced"/>
</dbReference>
<dbReference type="AlphaFoldDB" id="A0A3B3WN55"/>
<name>A0A3B3WN55_9TELE</name>
<dbReference type="GO" id="GO:0005765">
    <property type="term" value="C:lysosomal membrane"/>
    <property type="evidence" value="ECO:0007669"/>
    <property type="project" value="UniProtKB-SubCell"/>
</dbReference>
<evidence type="ECO:0000256" key="1">
    <source>
        <dbReference type="ARBA" id="ARBA00004155"/>
    </source>
</evidence>
<feature type="region of interest" description="Disordered" evidence="6">
    <location>
        <begin position="389"/>
        <end position="414"/>
    </location>
</feature>
<organism evidence="8 9">
    <name type="scientific">Poecilia mexicana</name>
    <dbReference type="NCBI Taxonomy" id="48701"/>
    <lineage>
        <taxon>Eukaryota</taxon>
        <taxon>Metazoa</taxon>
        <taxon>Chordata</taxon>
        <taxon>Craniata</taxon>
        <taxon>Vertebrata</taxon>
        <taxon>Euteleostomi</taxon>
        <taxon>Actinopterygii</taxon>
        <taxon>Neopterygii</taxon>
        <taxon>Teleostei</taxon>
        <taxon>Neoteleostei</taxon>
        <taxon>Acanthomorphata</taxon>
        <taxon>Ovalentaria</taxon>
        <taxon>Atherinomorphae</taxon>
        <taxon>Cyprinodontiformes</taxon>
        <taxon>Poeciliidae</taxon>
        <taxon>Poeciliinae</taxon>
        <taxon>Poecilia</taxon>
    </lineage>
</organism>
<reference evidence="8" key="2">
    <citation type="submission" date="2025-09" db="UniProtKB">
        <authorList>
            <consortium name="Ensembl"/>
        </authorList>
    </citation>
    <scope>IDENTIFICATION</scope>
</reference>
<evidence type="ECO:0000256" key="7">
    <source>
        <dbReference type="SAM" id="Phobius"/>
    </source>
</evidence>
<dbReference type="Ensembl" id="ENSPMET00000009543.1">
    <property type="protein sequence ID" value="ENSPMEP00000004233.1"/>
    <property type="gene ID" value="ENSPMEG00000005442.1"/>
</dbReference>
<reference evidence="8" key="1">
    <citation type="submission" date="2025-08" db="UniProtKB">
        <authorList>
            <consortium name="Ensembl"/>
        </authorList>
    </citation>
    <scope>IDENTIFICATION</scope>
</reference>
<dbReference type="PANTHER" id="PTHR15146">
    <property type="entry name" value="INTEGRAL MEMBRANE PROTEIN GPR137"/>
    <property type="match status" value="1"/>
</dbReference>
<keyword evidence="2 7" id="KW-0812">Transmembrane</keyword>
<feature type="region of interest" description="Disordered" evidence="6">
    <location>
        <begin position="321"/>
        <end position="343"/>
    </location>
</feature>
<feature type="transmembrane region" description="Helical" evidence="7">
    <location>
        <begin position="103"/>
        <end position="127"/>
    </location>
</feature>
<feature type="compositionally biased region" description="Low complexity" evidence="6">
    <location>
        <begin position="322"/>
        <end position="343"/>
    </location>
</feature>
<sequence length="414" mass="46520">MEAPVTTASPPPNSTFSSSPPTPLRPAVAPSVQLGFTALYIALYGSLFLVVYVQLWLLFVYKHKRWSYQSLFLFLCLLWAGLRTTLFSFYFHNTAQANHLPAAAFWLLYCSPVCLQFFTFSLINLYFTQVFLKISAASDTKLWVARCAYAAMSVIFLCINVTCAALGERGSSGEKGKRTWKLVLVRVIVNDLLFIMEAVLLAATLLLLTRQPRSFSPYLMSKGTTVCRTAALGAVVIFLFFSRACYNLTVLFLSQNYKVESFDYDWYNVSDQVDSCFPMEHFPLRVIKLLDKLFKKQAKKKPPCIFRLTCRVNSATEATWRSVPSSSSGSCSLPASSSSSSESAGPLRRLISALQTHSLFRVSCSQSSHVRFPQTSSLDINNRVLPRPYFFDDPEGSDDEIPAPWDRSPTQNQR</sequence>
<dbReference type="PANTHER" id="PTHR15146:SF7">
    <property type="entry name" value="G PROTEIN-COUPLED RECEPTOR 137"/>
    <property type="match status" value="1"/>
</dbReference>
<feature type="transmembrane region" description="Helical" evidence="7">
    <location>
        <begin position="71"/>
        <end position="91"/>
    </location>
</feature>
<keyword evidence="3 7" id="KW-1133">Transmembrane helix</keyword>
<feature type="transmembrane region" description="Helical" evidence="7">
    <location>
        <begin position="229"/>
        <end position="253"/>
    </location>
</feature>
<accession>A0A3B3WN55</accession>
<feature type="region of interest" description="Disordered" evidence="6">
    <location>
        <begin position="1"/>
        <end position="23"/>
    </location>
</feature>
<evidence type="ECO:0000256" key="5">
    <source>
        <dbReference type="ARBA" id="ARBA00023228"/>
    </source>
</evidence>
<dbReference type="GO" id="GO:1904263">
    <property type="term" value="P:positive regulation of TORC1 signaling"/>
    <property type="evidence" value="ECO:0007669"/>
    <property type="project" value="TreeGrafter"/>
</dbReference>
<evidence type="ECO:0000256" key="2">
    <source>
        <dbReference type="ARBA" id="ARBA00022692"/>
    </source>
</evidence>
<keyword evidence="5" id="KW-0458">Lysosome</keyword>
<comment type="subcellular location">
    <subcellularLocation>
        <location evidence="1">Lysosome membrane</location>
        <topology evidence="1">Multi-pass membrane protein</topology>
    </subcellularLocation>
</comment>
<dbReference type="InterPro" id="IPR029723">
    <property type="entry name" value="GPR137"/>
</dbReference>
<evidence type="ECO:0000256" key="6">
    <source>
        <dbReference type="SAM" id="MobiDB-lite"/>
    </source>
</evidence>
<proteinExistence type="predicted"/>
<feature type="compositionally biased region" description="Acidic residues" evidence="6">
    <location>
        <begin position="392"/>
        <end position="401"/>
    </location>
</feature>
<evidence type="ECO:0000256" key="3">
    <source>
        <dbReference type="ARBA" id="ARBA00022989"/>
    </source>
</evidence>
<evidence type="ECO:0000313" key="9">
    <source>
        <dbReference type="Proteomes" id="UP000261480"/>
    </source>
</evidence>
<feature type="transmembrane region" description="Helical" evidence="7">
    <location>
        <begin position="38"/>
        <end position="59"/>
    </location>
</feature>